<feature type="binding site" evidence="8">
    <location>
        <position position="284"/>
    </location>
    <ligand>
        <name>Zn(2+)</name>
        <dbReference type="ChEBI" id="CHEBI:29105"/>
    </ligand>
</feature>
<sequence length="644" mass="70795">MASELPSTLASHLPPSALSSPAPPLPVPTFQDLTDSEGSSPDEQDWEAIIAAAEAAFSEEQIADMTTFLKERGLFAFVKEYVETRGLSVRTLLLAFGIMIRPDTPLNDQLRMLKIACSRVYVPAFSSPSLPLPSTHGLVLNRLRNRDRLEQYQTVDDVVNLIRKSKRILVLTGAGVSTSCGIPDFRSPTGLYARLKAEGNWDLDDPQDMFDLSYFRERPDVFYGFAKEIYPSNFVPSPCHRFVRLLELNDKLLRNYTQNIDGLFEQVGVERMLNCHGSFASASCLLCHRRFPGSHIESDVFAQRVPLCPFCVAAAEEREREREREREQERPKKKRKGNEWEDDDDGTEDEGFGFGFGAGNGGKGPGAGKWGYGTEWAGKPLIKPDIVFFGRTDELSWVYVVGVSPVAQLPSHLPHSIPQILINRDPVGHHNFDICLLGDGDTIVRFLCRKLAEAEANDQAQRRAEGTECTTPREEGENGSEWDLEKQVPVQRKTLHPARAPDASHAPPVAPALAASASGLPSSSASALPVSSNDLDPAPDAPHPDPATIEPDRVSTSHVWLFPGANREARWISAVREAFDAPSPSGDDEGDEEGVKDEEEKGTVEGTVEIPASLAPGVREGEGSDGQDEDEDEDEDDREEKEGA</sequence>
<evidence type="ECO:0000256" key="9">
    <source>
        <dbReference type="SAM" id="MobiDB-lite"/>
    </source>
</evidence>
<dbReference type="Pfam" id="PF02146">
    <property type="entry name" value="SIR2"/>
    <property type="match status" value="1"/>
</dbReference>
<dbReference type="PROSITE" id="PS50305">
    <property type="entry name" value="SIRTUIN"/>
    <property type="match status" value="1"/>
</dbReference>
<dbReference type="SUPFAM" id="SSF52467">
    <property type="entry name" value="DHS-like NAD/FAD-binding domain"/>
    <property type="match status" value="1"/>
</dbReference>
<dbReference type="InterPro" id="IPR029035">
    <property type="entry name" value="DHS-like_NAD/FAD-binding_dom"/>
</dbReference>
<feature type="compositionally biased region" description="Low complexity" evidence="9">
    <location>
        <begin position="503"/>
        <end position="538"/>
    </location>
</feature>
<evidence type="ECO:0000256" key="6">
    <source>
        <dbReference type="ARBA" id="ARBA00022833"/>
    </source>
</evidence>
<organism evidence="11 12">
    <name type="scientific">Sporidiobolus salmonicolor</name>
    <name type="common">Yeast-like fungus</name>
    <name type="synonym">Sporobolomyces salmonicolor</name>
    <dbReference type="NCBI Taxonomy" id="5005"/>
    <lineage>
        <taxon>Eukaryota</taxon>
        <taxon>Fungi</taxon>
        <taxon>Dikarya</taxon>
        <taxon>Basidiomycota</taxon>
        <taxon>Pucciniomycotina</taxon>
        <taxon>Microbotryomycetes</taxon>
        <taxon>Sporidiobolales</taxon>
        <taxon>Sporidiobolaceae</taxon>
        <taxon>Sporobolomyces</taxon>
    </lineage>
</organism>
<evidence type="ECO:0000256" key="2">
    <source>
        <dbReference type="ARBA" id="ARBA00004173"/>
    </source>
</evidence>
<evidence type="ECO:0000259" key="10">
    <source>
        <dbReference type="PROSITE" id="PS50305"/>
    </source>
</evidence>
<feature type="region of interest" description="Disordered" evidence="9">
    <location>
        <begin position="319"/>
        <end position="362"/>
    </location>
</feature>
<protein>
    <submittedName>
        <fullName evidence="11">SPOSA6832_04675-mRNA-1:cds</fullName>
    </submittedName>
</protein>
<dbReference type="InterPro" id="IPR026591">
    <property type="entry name" value="Sirtuin_cat_small_dom_sf"/>
</dbReference>
<dbReference type="Gene3D" id="3.30.1600.10">
    <property type="entry name" value="SIR2/SIRT2 'Small Domain"/>
    <property type="match status" value="1"/>
</dbReference>
<keyword evidence="5 8" id="KW-0479">Metal-binding</keyword>
<keyword evidence="6 8" id="KW-0862">Zinc</keyword>
<evidence type="ECO:0000256" key="7">
    <source>
        <dbReference type="ARBA" id="ARBA00023027"/>
    </source>
</evidence>
<feature type="domain" description="Deacetylase sirtuin-type" evidence="10">
    <location>
        <begin position="148"/>
        <end position="454"/>
    </location>
</feature>
<keyword evidence="7" id="KW-0520">NAD</keyword>
<comment type="cofactor">
    <cofactor evidence="1">
        <name>Zn(2+)</name>
        <dbReference type="ChEBI" id="CHEBI:29105"/>
    </cofactor>
</comment>
<dbReference type="PANTHER" id="PTHR11085:SF9">
    <property type="entry name" value="NAD-DEPENDENT PROTEIN DEACETYLASE SIRTUIN-1"/>
    <property type="match status" value="1"/>
</dbReference>
<dbReference type="GO" id="GO:0005634">
    <property type="term" value="C:nucleus"/>
    <property type="evidence" value="ECO:0007669"/>
    <property type="project" value="TreeGrafter"/>
</dbReference>
<evidence type="ECO:0000256" key="4">
    <source>
        <dbReference type="ARBA" id="ARBA00022679"/>
    </source>
</evidence>
<dbReference type="InterPro" id="IPR026590">
    <property type="entry name" value="Ssirtuin_cat_dom"/>
</dbReference>
<keyword evidence="4" id="KW-0808">Transferase</keyword>
<feature type="compositionally biased region" description="Basic and acidic residues" evidence="9">
    <location>
        <begin position="319"/>
        <end position="330"/>
    </location>
</feature>
<dbReference type="InterPro" id="IPR003000">
    <property type="entry name" value="Sirtuin"/>
</dbReference>
<evidence type="ECO:0000256" key="1">
    <source>
        <dbReference type="ARBA" id="ARBA00001947"/>
    </source>
</evidence>
<proteinExistence type="inferred from homology"/>
<feature type="region of interest" description="Disordered" evidence="9">
    <location>
        <begin position="1"/>
        <end position="43"/>
    </location>
</feature>
<dbReference type="OrthoDB" id="420264at2759"/>
<dbReference type="Gene3D" id="3.40.50.1220">
    <property type="entry name" value="TPP-binding domain"/>
    <property type="match status" value="1"/>
</dbReference>
<dbReference type="EMBL" id="CENE01000037">
    <property type="protein sequence ID" value="CEQ42831.1"/>
    <property type="molecule type" value="Genomic_DNA"/>
</dbReference>
<comment type="similarity">
    <text evidence="3">Belongs to the sirtuin family. Class I subfamily.</text>
</comment>
<feature type="region of interest" description="Disordered" evidence="9">
    <location>
        <begin position="455"/>
        <end position="552"/>
    </location>
</feature>
<feature type="compositionally biased region" description="Basic and acidic residues" evidence="9">
    <location>
        <begin position="460"/>
        <end position="476"/>
    </location>
</feature>
<dbReference type="GO" id="GO:0046872">
    <property type="term" value="F:metal ion binding"/>
    <property type="evidence" value="ECO:0007669"/>
    <property type="project" value="UniProtKB-KW"/>
</dbReference>
<feature type="region of interest" description="Disordered" evidence="9">
    <location>
        <begin position="576"/>
        <end position="644"/>
    </location>
</feature>
<reference evidence="12" key="1">
    <citation type="submission" date="2015-02" db="EMBL/GenBank/DDBJ databases">
        <authorList>
            <person name="Gon?alves P."/>
        </authorList>
    </citation>
    <scope>NUCLEOTIDE SEQUENCE [LARGE SCALE GENOMIC DNA]</scope>
</reference>
<feature type="compositionally biased region" description="Acidic residues" evidence="9">
    <location>
        <begin position="586"/>
        <end position="597"/>
    </location>
</feature>
<feature type="compositionally biased region" description="Low complexity" evidence="9">
    <location>
        <begin position="1"/>
        <end position="20"/>
    </location>
</feature>
<feature type="binding site" evidence="8">
    <location>
        <position position="308"/>
    </location>
    <ligand>
        <name>Zn(2+)</name>
        <dbReference type="ChEBI" id="CHEBI:29105"/>
    </ligand>
</feature>
<dbReference type="AlphaFoldDB" id="A0A0D6ESS5"/>
<dbReference type="InterPro" id="IPR050134">
    <property type="entry name" value="NAD-dep_sirtuin_deacylases"/>
</dbReference>
<feature type="compositionally biased region" description="Acidic residues" evidence="9">
    <location>
        <begin position="623"/>
        <end position="644"/>
    </location>
</feature>
<accession>A0A0D6ESS5</accession>
<dbReference type="PANTHER" id="PTHR11085">
    <property type="entry name" value="NAD-DEPENDENT PROTEIN DEACYLASE SIRTUIN-5, MITOCHONDRIAL-RELATED"/>
    <property type="match status" value="1"/>
</dbReference>
<feature type="compositionally biased region" description="Acidic residues" evidence="9">
    <location>
        <begin position="340"/>
        <end position="351"/>
    </location>
</feature>
<feature type="compositionally biased region" description="Gly residues" evidence="9">
    <location>
        <begin position="352"/>
        <end position="362"/>
    </location>
</feature>
<dbReference type="Proteomes" id="UP000243876">
    <property type="component" value="Unassembled WGS sequence"/>
</dbReference>
<dbReference type="GO" id="GO:0070403">
    <property type="term" value="F:NAD+ binding"/>
    <property type="evidence" value="ECO:0007669"/>
    <property type="project" value="InterPro"/>
</dbReference>
<feature type="binding site" evidence="8">
    <location>
        <position position="287"/>
    </location>
    <ligand>
        <name>Zn(2+)</name>
        <dbReference type="ChEBI" id="CHEBI:29105"/>
    </ligand>
</feature>
<keyword evidence="12" id="KW-1185">Reference proteome</keyword>
<gene>
    <name evidence="11" type="primary">SPOSA6832_04675</name>
</gene>
<feature type="non-terminal residue" evidence="11">
    <location>
        <position position="1"/>
    </location>
</feature>
<feature type="active site" description="Proton acceptor" evidence="8">
    <location>
        <position position="276"/>
    </location>
</feature>
<feature type="binding site" evidence="8">
    <location>
        <position position="311"/>
    </location>
    <ligand>
        <name>Zn(2+)</name>
        <dbReference type="ChEBI" id="CHEBI:29105"/>
    </ligand>
</feature>
<evidence type="ECO:0000256" key="3">
    <source>
        <dbReference type="ARBA" id="ARBA00006924"/>
    </source>
</evidence>
<comment type="subcellular location">
    <subcellularLocation>
        <location evidence="2">Mitochondrion</location>
    </subcellularLocation>
</comment>
<evidence type="ECO:0000256" key="5">
    <source>
        <dbReference type="ARBA" id="ARBA00022723"/>
    </source>
</evidence>
<evidence type="ECO:0000256" key="8">
    <source>
        <dbReference type="PROSITE-ProRule" id="PRU00236"/>
    </source>
</evidence>
<dbReference type="GO" id="GO:0005739">
    <property type="term" value="C:mitochondrion"/>
    <property type="evidence" value="ECO:0007669"/>
    <property type="project" value="UniProtKB-SubCell"/>
</dbReference>
<name>A0A0D6ESS5_SPOSA</name>
<evidence type="ECO:0000313" key="11">
    <source>
        <dbReference type="EMBL" id="CEQ42831.1"/>
    </source>
</evidence>
<dbReference type="GO" id="GO:0046970">
    <property type="term" value="F:histone H4K16 deacetylase activity, NAD-dependent"/>
    <property type="evidence" value="ECO:0007669"/>
    <property type="project" value="TreeGrafter"/>
</dbReference>
<evidence type="ECO:0000313" key="12">
    <source>
        <dbReference type="Proteomes" id="UP000243876"/>
    </source>
</evidence>